<sequence>MLKTKMHFFDKNSEDIVSDLLKRLIPLLFNVRRLSLWMEGSPVDVRSLQLLPSSVPLMHLTLKNCSLSLDHLRQSLSAHPMLQWLALYTSKRSESSQDIQLPASALPRLRYLAMSTFKVVSFDKPLPSLFCLEIRSMASKYMSLDHRITAIRQAAPCFNSIVACSLRSSTFPPSYTNSQI</sequence>
<name>A0A9P5ZG20_PLEER</name>
<proteinExistence type="predicted"/>
<dbReference type="OrthoDB" id="10619253at2759"/>
<dbReference type="SUPFAM" id="SSF52047">
    <property type="entry name" value="RNI-like"/>
    <property type="match status" value="1"/>
</dbReference>
<reference evidence="1" key="1">
    <citation type="submission" date="2020-11" db="EMBL/GenBank/DDBJ databases">
        <authorList>
            <consortium name="DOE Joint Genome Institute"/>
            <person name="Ahrendt S."/>
            <person name="Riley R."/>
            <person name="Andreopoulos W."/>
            <person name="Labutti K."/>
            <person name="Pangilinan J."/>
            <person name="Ruiz-Duenas F.J."/>
            <person name="Barrasa J.M."/>
            <person name="Sanchez-Garcia M."/>
            <person name="Camarero S."/>
            <person name="Miyauchi S."/>
            <person name="Serrano A."/>
            <person name="Linde D."/>
            <person name="Babiker R."/>
            <person name="Drula E."/>
            <person name="Ayuso-Fernandez I."/>
            <person name="Pacheco R."/>
            <person name="Padilla G."/>
            <person name="Ferreira P."/>
            <person name="Barriuso J."/>
            <person name="Kellner H."/>
            <person name="Castanera R."/>
            <person name="Alfaro M."/>
            <person name="Ramirez L."/>
            <person name="Pisabarro A.G."/>
            <person name="Kuo A."/>
            <person name="Tritt A."/>
            <person name="Lipzen A."/>
            <person name="He G."/>
            <person name="Yan M."/>
            <person name="Ng V."/>
            <person name="Cullen D."/>
            <person name="Martin F."/>
            <person name="Rosso M.-N."/>
            <person name="Henrissat B."/>
            <person name="Hibbett D."/>
            <person name="Martinez A.T."/>
            <person name="Grigoriev I.V."/>
        </authorList>
    </citation>
    <scope>NUCLEOTIDE SEQUENCE</scope>
    <source>
        <strain evidence="1">ATCC 90797</strain>
    </source>
</reference>
<dbReference type="Proteomes" id="UP000807025">
    <property type="component" value="Unassembled WGS sequence"/>
</dbReference>
<keyword evidence="2" id="KW-1185">Reference proteome</keyword>
<dbReference type="InterPro" id="IPR032675">
    <property type="entry name" value="LRR_dom_sf"/>
</dbReference>
<comment type="caution">
    <text evidence="1">The sequence shown here is derived from an EMBL/GenBank/DDBJ whole genome shotgun (WGS) entry which is preliminary data.</text>
</comment>
<protein>
    <submittedName>
        <fullName evidence="1">Uncharacterized protein</fullName>
    </submittedName>
</protein>
<dbReference type="EMBL" id="MU154783">
    <property type="protein sequence ID" value="KAF9487383.1"/>
    <property type="molecule type" value="Genomic_DNA"/>
</dbReference>
<evidence type="ECO:0000313" key="1">
    <source>
        <dbReference type="EMBL" id="KAF9487383.1"/>
    </source>
</evidence>
<organism evidence="1 2">
    <name type="scientific">Pleurotus eryngii</name>
    <name type="common">Boletus of the steppes</name>
    <dbReference type="NCBI Taxonomy" id="5323"/>
    <lineage>
        <taxon>Eukaryota</taxon>
        <taxon>Fungi</taxon>
        <taxon>Dikarya</taxon>
        <taxon>Basidiomycota</taxon>
        <taxon>Agaricomycotina</taxon>
        <taxon>Agaricomycetes</taxon>
        <taxon>Agaricomycetidae</taxon>
        <taxon>Agaricales</taxon>
        <taxon>Pleurotineae</taxon>
        <taxon>Pleurotaceae</taxon>
        <taxon>Pleurotus</taxon>
    </lineage>
</organism>
<evidence type="ECO:0000313" key="2">
    <source>
        <dbReference type="Proteomes" id="UP000807025"/>
    </source>
</evidence>
<gene>
    <name evidence="1" type="ORF">BDN71DRAFT_651162</name>
</gene>
<accession>A0A9P5ZG20</accession>
<dbReference type="AlphaFoldDB" id="A0A9P5ZG20"/>
<dbReference type="Gene3D" id="3.80.10.10">
    <property type="entry name" value="Ribonuclease Inhibitor"/>
    <property type="match status" value="1"/>
</dbReference>